<dbReference type="PROSITE" id="PS00170">
    <property type="entry name" value="CSA_PPIASE_1"/>
    <property type="match status" value="1"/>
</dbReference>
<dbReference type="UniPathway" id="UPA00378"/>
<dbReference type="EC" id="2.4.99.21" evidence="6"/>
<keyword evidence="14" id="KW-0464">Manganese</keyword>
<proteinExistence type="inferred from homology"/>
<evidence type="ECO:0000256" key="3">
    <source>
        <dbReference type="ARBA" id="ARBA00004127"/>
    </source>
</evidence>
<dbReference type="AlphaFoldDB" id="A0A2H1FHD4"/>
<evidence type="ECO:0000256" key="11">
    <source>
        <dbReference type="ARBA" id="ARBA00022842"/>
    </source>
</evidence>
<feature type="transmembrane region" description="Helical" evidence="18">
    <location>
        <begin position="208"/>
        <end position="223"/>
    </location>
</feature>
<keyword evidence="21" id="KW-1185">Reference proteome</keyword>
<keyword evidence="12 18" id="KW-1133">Transmembrane helix</keyword>
<evidence type="ECO:0000256" key="10">
    <source>
        <dbReference type="ARBA" id="ARBA00022723"/>
    </source>
</evidence>
<dbReference type="Pfam" id="PF21436">
    <property type="entry name" value="STT3-PglB_core"/>
    <property type="match status" value="1"/>
</dbReference>
<evidence type="ECO:0000256" key="6">
    <source>
        <dbReference type="ARBA" id="ARBA00012602"/>
    </source>
</evidence>
<keyword evidence="9 18" id="KW-0812">Transmembrane</keyword>
<comment type="similarity">
    <text evidence="5">Belongs to the STT3 family.</text>
</comment>
<dbReference type="PROSITE" id="PS50072">
    <property type="entry name" value="CSA_PPIASE_2"/>
    <property type="match status" value="1"/>
</dbReference>
<dbReference type="InterPro" id="IPR020892">
    <property type="entry name" value="Cyclophilin-type_PPIase_CS"/>
</dbReference>
<comment type="pathway">
    <text evidence="4">Protein modification; protein glycosylation.</text>
</comment>
<feature type="transmembrane region" description="Helical" evidence="18">
    <location>
        <begin position="107"/>
        <end position="128"/>
    </location>
</feature>
<dbReference type="GO" id="GO:0016020">
    <property type="term" value="C:membrane"/>
    <property type="evidence" value="ECO:0007669"/>
    <property type="project" value="InterPro"/>
</dbReference>
<dbReference type="InterPro" id="IPR003674">
    <property type="entry name" value="Oligo_trans_STT3"/>
</dbReference>
<name>A0A2H1FHD4_9ARCH</name>
<comment type="cofactor">
    <cofactor evidence="2">
        <name>Mg(2+)</name>
        <dbReference type="ChEBI" id="CHEBI:18420"/>
    </cofactor>
</comment>
<dbReference type="Pfam" id="PF02516">
    <property type="entry name" value="STT3"/>
    <property type="match status" value="1"/>
</dbReference>
<sequence>MRKFDFHLRHLLVIGILAISFSISAMVRSQAADYGFQLNEFDPFFNYRATQYLLDNGLNAYVHWHDTMSWYPAGRDVFATAQVPLHVTDAVLFKIFGGGMSLYDFTIIFPVVFGSMTAVVIFALVRVLAGTSAGLFASLFFALSPPIIVRGTIGWFKSEPLGLFYGLLGVYLFLSGIKSENKKIAISKLVGGGFFLAIGFASWGGIEFFLLPLGIFFIALPFLRKDHNFLLWAVPLFVIVTMAISGGVFARPGPSFVFGIRGLVMIGPAILLVIIIFIQKYSKEQHRIRNSLLVMVALLIIGSAVLSATALGTVSFRYLNAMNPFLTSEDPLVDSVAEHATPTLAQNFSYFSVLMIFAGLGIWLVFRKKNGDQNASRFSLKNEMIVFALIIGIAGAYAGSTFSRLELLTATSIIILSSIGLAVLVTDIFKRENKPVQVVEPSKKGGSSRKETPVKKTIDLLGRVPKIAFVAVIVALLVVPALYPANANWIVMTKSPPTILNGGSNFAIATDDWPDAMNWIKNNTPANSVIASWWDYGYWIQTLGGRTTLADNATVDTNVIANIARILLSSPDKAWNMLNKAGANYVLVYVVGQKFTSSNQDLYILGGGGDESKKQWFMKIGGLDSSKYLQDDSFTPTDYFWHDTLLGQMFPFTPLTYYNPNTHNESPTYTTGYTAIYSKTIKYPANGTGPLRLVYSSPSLDRKDSGVFSGVLIYQVNPDYKPQANSSTSQGNSSSTLGGISSSTLQGNSSSTLGGISSSTSQGNSSTTIIKPATATGSGGNIAVIDTKFGEIKFKLFDNVAPKTTANFVKLANSGFYDGTVFHRIVPGFVIQGGDPNTIKGDRSTWGLGDAGYTIPPEFSTSLNFTKYMVGMARGSDPNSGSSQFFITLGDAPWLNDQYTLFGQVISGQNVVDQIASLKTSPNTNQPVDADSARVSKISIESSNSTAK</sequence>
<comment type="catalytic activity">
    <reaction evidence="16">
        <text>an archaeal dolichyl phosphooligosaccharide + [protein]-L-asparagine = an archaeal dolichyl phosphate + a glycoprotein with the oligosaccharide chain attached by N-beta-D-glycosyl linkage to a protein L-asparagine.</text>
        <dbReference type="EC" id="2.4.99.21"/>
    </reaction>
</comment>
<evidence type="ECO:0000256" key="14">
    <source>
        <dbReference type="ARBA" id="ARBA00023211"/>
    </source>
</evidence>
<dbReference type="PANTHER" id="PTHR13872:SF1">
    <property type="entry name" value="DOLICHYL-DIPHOSPHOOLIGOSACCHARIDE--PROTEIN GLYCOSYLTRANSFERASE SUBUNIT STT3B"/>
    <property type="match status" value="1"/>
</dbReference>
<feature type="region of interest" description="Disordered" evidence="17">
    <location>
        <begin position="920"/>
        <end position="948"/>
    </location>
</feature>
<dbReference type="Pfam" id="PF00160">
    <property type="entry name" value="Pro_isomerase"/>
    <property type="match status" value="1"/>
</dbReference>
<evidence type="ECO:0000256" key="5">
    <source>
        <dbReference type="ARBA" id="ARBA00010810"/>
    </source>
</evidence>
<accession>A0A2H1FHD4</accession>
<evidence type="ECO:0000256" key="8">
    <source>
        <dbReference type="ARBA" id="ARBA00022679"/>
    </source>
</evidence>
<evidence type="ECO:0000256" key="7">
    <source>
        <dbReference type="ARBA" id="ARBA00022676"/>
    </source>
</evidence>
<dbReference type="InterPro" id="IPR029000">
    <property type="entry name" value="Cyclophilin-like_dom_sf"/>
</dbReference>
<evidence type="ECO:0000256" key="15">
    <source>
        <dbReference type="ARBA" id="ARBA00030679"/>
    </source>
</evidence>
<feature type="transmembrane region" description="Helical" evidence="18">
    <location>
        <begin position="161"/>
        <end position="177"/>
    </location>
</feature>
<feature type="region of interest" description="Disordered" evidence="17">
    <location>
        <begin position="722"/>
        <end position="772"/>
    </location>
</feature>
<evidence type="ECO:0000259" key="19">
    <source>
        <dbReference type="PROSITE" id="PS50072"/>
    </source>
</evidence>
<evidence type="ECO:0000256" key="17">
    <source>
        <dbReference type="SAM" id="MobiDB-lite"/>
    </source>
</evidence>
<gene>
    <name evidence="20" type="ORF">NCS_30019</name>
</gene>
<keyword evidence="13 18" id="KW-0472">Membrane</keyword>
<feature type="compositionally biased region" description="Polar residues" evidence="17">
    <location>
        <begin position="939"/>
        <end position="948"/>
    </location>
</feature>
<evidence type="ECO:0000256" key="2">
    <source>
        <dbReference type="ARBA" id="ARBA00001946"/>
    </source>
</evidence>
<dbReference type="CDD" id="cd00317">
    <property type="entry name" value="cyclophilin"/>
    <property type="match status" value="1"/>
</dbReference>
<evidence type="ECO:0000313" key="20">
    <source>
        <dbReference type="EMBL" id="SMH72179.1"/>
    </source>
</evidence>
<evidence type="ECO:0000256" key="4">
    <source>
        <dbReference type="ARBA" id="ARBA00004922"/>
    </source>
</evidence>
<feature type="transmembrane region" description="Helical" evidence="18">
    <location>
        <begin position="230"/>
        <end position="250"/>
    </location>
</feature>
<feature type="transmembrane region" description="Helical" evidence="18">
    <location>
        <begin position="378"/>
        <end position="399"/>
    </location>
</feature>
<keyword evidence="8" id="KW-0808">Transferase</keyword>
<dbReference type="Gene3D" id="2.40.100.10">
    <property type="entry name" value="Cyclophilin-like"/>
    <property type="match status" value="1"/>
</dbReference>
<evidence type="ECO:0000256" key="18">
    <source>
        <dbReference type="SAM" id="Phobius"/>
    </source>
</evidence>
<evidence type="ECO:0000256" key="12">
    <source>
        <dbReference type="ARBA" id="ARBA00022989"/>
    </source>
</evidence>
<reference evidence="21" key="1">
    <citation type="submission" date="2017-03" db="EMBL/GenBank/DDBJ databases">
        <authorList>
            <person name="Herbold C."/>
        </authorList>
    </citation>
    <scope>NUCLEOTIDE SEQUENCE [LARGE SCALE GENOMIC DNA]</scope>
</reference>
<protein>
    <recommendedName>
        <fullName evidence="6">dolichyl-phosphooligosaccharide-protein glycotransferase</fullName>
        <ecNumber evidence="6">2.4.99.21</ecNumber>
    </recommendedName>
    <alternativeName>
        <fullName evidence="15">Oligosaccharyl transferase</fullName>
    </alternativeName>
</protein>
<dbReference type="GO" id="GO:0012505">
    <property type="term" value="C:endomembrane system"/>
    <property type="evidence" value="ECO:0007669"/>
    <property type="project" value="UniProtKB-SubCell"/>
</dbReference>
<feature type="transmembrane region" description="Helical" evidence="18">
    <location>
        <begin position="464"/>
        <end position="483"/>
    </location>
</feature>
<dbReference type="GO" id="GO:0003755">
    <property type="term" value="F:peptidyl-prolyl cis-trans isomerase activity"/>
    <property type="evidence" value="ECO:0007669"/>
    <property type="project" value="InterPro"/>
</dbReference>
<evidence type="ECO:0000256" key="9">
    <source>
        <dbReference type="ARBA" id="ARBA00022692"/>
    </source>
</evidence>
<keyword evidence="10" id="KW-0479">Metal-binding</keyword>
<feature type="transmembrane region" description="Helical" evidence="18">
    <location>
        <begin position="184"/>
        <end position="202"/>
    </location>
</feature>
<comment type="cofactor">
    <cofactor evidence="1">
        <name>Mn(2+)</name>
        <dbReference type="ChEBI" id="CHEBI:29035"/>
    </cofactor>
</comment>
<organism evidence="20 21">
    <name type="scientific">Candidatus Nitrosotalea okcheonensis</name>
    <dbReference type="NCBI Taxonomy" id="1903276"/>
    <lineage>
        <taxon>Archaea</taxon>
        <taxon>Nitrososphaerota</taxon>
        <taxon>Nitrososphaeria</taxon>
        <taxon>Nitrosotaleales</taxon>
        <taxon>Nitrosotaleaceae</taxon>
        <taxon>Nitrosotalea</taxon>
    </lineage>
</organism>
<feature type="transmembrane region" description="Helical" evidence="18">
    <location>
        <begin position="135"/>
        <end position="155"/>
    </location>
</feature>
<dbReference type="EMBL" id="LT841358">
    <property type="protein sequence ID" value="SMH72179.1"/>
    <property type="molecule type" value="Genomic_DNA"/>
</dbReference>
<feature type="transmembrane region" description="Helical" evidence="18">
    <location>
        <begin position="405"/>
        <end position="425"/>
    </location>
</feature>
<dbReference type="PRINTS" id="PR00153">
    <property type="entry name" value="CSAPPISMRASE"/>
</dbReference>
<dbReference type="GO" id="GO:0006457">
    <property type="term" value="P:protein folding"/>
    <property type="evidence" value="ECO:0007669"/>
    <property type="project" value="InterPro"/>
</dbReference>
<dbReference type="GO" id="GO:0004576">
    <property type="term" value="F:oligosaccharyl transferase activity"/>
    <property type="evidence" value="ECO:0007669"/>
    <property type="project" value="InterPro"/>
</dbReference>
<evidence type="ECO:0000256" key="16">
    <source>
        <dbReference type="ARBA" id="ARBA00034066"/>
    </source>
</evidence>
<dbReference type="InterPro" id="IPR002130">
    <property type="entry name" value="Cyclophilin-type_PPIase_dom"/>
</dbReference>
<comment type="subcellular location">
    <subcellularLocation>
        <location evidence="3">Endomembrane system</location>
        <topology evidence="3">Multi-pass membrane protein</topology>
    </subcellularLocation>
</comment>
<evidence type="ECO:0000256" key="1">
    <source>
        <dbReference type="ARBA" id="ARBA00001936"/>
    </source>
</evidence>
<feature type="domain" description="PPIase cyclophilin-type" evidence="19">
    <location>
        <begin position="781"/>
        <end position="927"/>
    </location>
</feature>
<dbReference type="PANTHER" id="PTHR13872">
    <property type="entry name" value="DOLICHYL-DIPHOSPHOOLIGOSACCHARIDE--PROTEIN GLYCOSYLTRANSFERASE SUBUNIT"/>
    <property type="match status" value="1"/>
</dbReference>
<dbReference type="Proteomes" id="UP000230607">
    <property type="component" value="Chromosome 1"/>
</dbReference>
<keyword evidence="11" id="KW-0460">Magnesium</keyword>
<dbReference type="GO" id="GO:0046872">
    <property type="term" value="F:metal ion binding"/>
    <property type="evidence" value="ECO:0007669"/>
    <property type="project" value="UniProtKB-KW"/>
</dbReference>
<keyword evidence="7" id="KW-0328">Glycosyltransferase</keyword>
<dbReference type="Gene3D" id="3.40.50.12610">
    <property type="match status" value="1"/>
</dbReference>
<evidence type="ECO:0000313" key="21">
    <source>
        <dbReference type="Proteomes" id="UP000230607"/>
    </source>
</evidence>
<dbReference type="InterPro" id="IPR048999">
    <property type="entry name" value="STT3-PglB_core"/>
</dbReference>
<feature type="compositionally biased region" description="Low complexity" evidence="17">
    <location>
        <begin position="725"/>
        <end position="770"/>
    </location>
</feature>
<feature type="transmembrane region" description="Helical" evidence="18">
    <location>
        <begin position="290"/>
        <end position="316"/>
    </location>
</feature>
<evidence type="ECO:0000256" key="13">
    <source>
        <dbReference type="ARBA" id="ARBA00023136"/>
    </source>
</evidence>
<dbReference type="SUPFAM" id="SSF50891">
    <property type="entry name" value="Cyclophilin-like"/>
    <property type="match status" value="1"/>
</dbReference>
<feature type="transmembrane region" description="Helical" evidence="18">
    <location>
        <begin position="256"/>
        <end position="278"/>
    </location>
</feature>
<dbReference type="InterPro" id="IPR048307">
    <property type="entry name" value="STT3_N"/>
</dbReference>
<feature type="transmembrane region" description="Helical" evidence="18">
    <location>
        <begin position="348"/>
        <end position="366"/>
    </location>
</feature>